<dbReference type="CDD" id="cd04301">
    <property type="entry name" value="NAT_SF"/>
    <property type="match status" value="1"/>
</dbReference>
<keyword evidence="1" id="KW-0808">Transferase</keyword>
<name>A0A8E2ART9_9APHY</name>
<organism evidence="6 7">
    <name type="scientific">Obba rivulosa</name>
    <dbReference type="NCBI Taxonomy" id="1052685"/>
    <lineage>
        <taxon>Eukaryota</taxon>
        <taxon>Fungi</taxon>
        <taxon>Dikarya</taxon>
        <taxon>Basidiomycota</taxon>
        <taxon>Agaricomycotina</taxon>
        <taxon>Agaricomycetes</taxon>
        <taxon>Polyporales</taxon>
        <taxon>Gelatoporiaceae</taxon>
        <taxon>Obba</taxon>
    </lineage>
</organism>
<reference evidence="6 7" key="1">
    <citation type="submission" date="2016-07" db="EMBL/GenBank/DDBJ databases">
        <title>Draft genome of the white-rot fungus Obba rivulosa 3A-2.</title>
        <authorList>
            <consortium name="DOE Joint Genome Institute"/>
            <person name="Miettinen O."/>
            <person name="Riley R."/>
            <person name="Acob R."/>
            <person name="Barry K."/>
            <person name="Cullen D."/>
            <person name="De Vries R."/>
            <person name="Hainaut M."/>
            <person name="Hatakka A."/>
            <person name="Henrissat B."/>
            <person name="Hilden K."/>
            <person name="Kuo R."/>
            <person name="Labutti K."/>
            <person name="Lipzen A."/>
            <person name="Makela M.R."/>
            <person name="Sandor L."/>
            <person name="Spatafora J.W."/>
            <person name="Grigoriev I.V."/>
            <person name="Hibbett D.S."/>
        </authorList>
    </citation>
    <scope>NUCLEOTIDE SEQUENCE [LARGE SCALE GENOMIC DNA]</scope>
    <source>
        <strain evidence="6 7">3A-2</strain>
    </source>
</reference>
<feature type="compositionally biased region" description="Low complexity" evidence="4">
    <location>
        <begin position="380"/>
        <end position="408"/>
    </location>
</feature>
<dbReference type="InterPro" id="IPR016181">
    <property type="entry name" value="Acyl_CoA_acyltransferase"/>
</dbReference>
<dbReference type="SUPFAM" id="SSF55729">
    <property type="entry name" value="Acyl-CoA N-acyltransferases (Nat)"/>
    <property type="match status" value="1"/>
</dbReference>
<dbReference type="InterPro" id="IPR051531">
    <property type="entry name" value="N-acetyltransferase"/>
</dbReference>
<dbReference type="InterPro" id="IPR000182">
    <property type="entry name" value="GNAT_dom"/>
</dbReference>
<evidence type="ECO:0000256" key="4">
    <source>
        <dbReference type="SAM" id="MobiDB-lite"/>
    </source>
</evidence>
<dbReference type="Pfam" id="PF00583">
    <property type="entry name" value="Acetyltransf_1"/>
    <property type="match status" value="1"/>
</dbReference>
<keyword evidence="7" id="KW-1185">Reference proteome</keyword>
<dbReference type="PROSITE" id="PS51186">
    <property type="entry name" value="GNAT"/>
    <property type="match status" value="1"/>
</dbReference>
<evidence type="ECO:0000256" key="3">
    <source>
        <dbReference type="ARBA" id="ARBA00038502"/>
    </source>
</evidence>
<feature type="region of interest" description="Disordered" evidence="4">
    <location>
        <begin position="282"/>
        <end position="342"/>
    </location>
</feature>
<evidence type="ECO:0000256" key="1">
    <source>
        <dbReference type="ARBA" id="ARBA00022679"/>
    </source>
</evidence>
<evidence type="ECO:0000259" key="5">
    <source>
        <dbReference type="PROSITE" id="PS51186"/>
    </source>
</evidence>
<accession>A0A8E2ART9</accession>
<evidence type="ECO:0000313" key="6">
    <source>
        <dbReference type="EMBL" id="OCH87200.1"/>
    </source>
</evidence>
<dbReference type="OrthoDB" id="64477at2759"/>
<feature type="region of interest" description="Disordered" evidence="4">
    <location>
        <begin position="374"/>
        <end position="415"/>
    </location>
</feature>
<dbReference type="GO" id="GO:0016747">
    <property type="term" value="F:acyltransferase activity, transferring groups other than amino-acyl groups"/>
    <property type="evidence" value="ECO:0007669"/>
    <property type="project" value="InterPro"/>
</dbReference>
<dbReference type="PANTHER" id="PTHR43792:SF8">
    <property type="entry name" value="[RIBOSOMAL PROTEIN US5]-ALANINE N-ACETYLTRANSFERASE"/>
    <property type="match status" value="1"/>
</dbReference>
<protein>
    <recommendedName>
        <fullName evidence="5">N-acetyltransferase domain-containing protein</fullName>
    </recommendedName>
</protein>
<dbReference type="EMBL" id="KV722494">
    <property type="protein sequence ID" value="OCH87200.1"/>
    <property type="molecule type" value="Genomic_DNA"/>
</dbReference>
<dbReference type="AlphaFoldDB" id="A0A8E2ART9"/>
<feature type="compositionally biased region" description="Low complexity" evidence="4">
    <location>
        <begin position="311"/>
        <end position="326"/>
    </location>
</feature>
<dbReference type="PANTHER" id="PTHR43792">
    <property type="entry name" value="GNAT FAMILY, PUTATIVE (AFU_ORTHOLOGUE AFUA_3G00765)-RELATED-RELATED"/>
    <property type="match status" value="1"/>
</dbReference>
<feature type="domain" description="N-acetyltransferase" evidence="5">
    <location>
        <begin position="157"/>
        <end position="240"/>
    </location>
</feature>
<proteinExistence type="inferred from homology"/>
<sequence>MSLHTEDIRLEPDLQAYRVNVTRLLSIWDELGKYSVESAVVSRPALFDFILEHCLYAASIQRYIRENPEQELEEHEEGLGGRIDAINGVQTAQVQEDYCGTAWDTSDNGMPYGTAQLPPAFAGSSSESEHPANVTRMETAGFVYITSTQMPSEMALGIALHPDAQGLGLATQAMNLMLHWAFDELKCHRVQVAIMDSPTRTRALRLFTSVGFRQEGTRRRVVPSVDGAWADVTYMGLLDTEWLVRARDPGPLRSMWDELLERHQREREEVLRAEEHRLRRTASQETVRFVEESDIDPDSAAPTDTEDQRDSSPPSSAISSARASPIPGVPGGSRALSGPPGHTPFTYHDFDAIGMDHFRDDVFDLDIDDDSDFSYVSIPQRSRSQSTTSARSWSSVEVSSVASSTMRSVSDDEDI</sequence>
<gene>
    <name evidence="6" type="ORF">OBBRIDRAFT_796425</name>
</gene>
<evidence type="ECO:0000256" key="2">
    <source>
        <dbReference type="ARBA" id="ARBA00023315"/>
    </source>
</evidence>
<comment type="similarity">
    <text evidence="3">Belongs to the acetyltransferase family. RimJ subfamily.</text>
</comment>
<dbReference type="Proteomes" id="UP000250043">
    <property type="component" value="Unassembled WGS sequence"/>
</dbReference>
<keyword evidence="2" id="KW-0012">Acyltransferase</keyword>
<evidence type="ECO:0000313" key="7">
    <source>
        <dbReference type="Proteomes" id="UP000250043"/>
    </source>
</evidence>
<dbReference type="Gene3D" id="3.40.630.30">
    <property type="match status" value="1"/>
</dbReference>